<dbReference type="GO" id="GO:0032259">
    <property type="term" value="P:methylation"/>
    <property type="evidence" value="ECO:0007669"/>
    <property type="project" value="UniProtKB-KW"/>
</dbReference>
<keyword evidence="3" id="KW-0808">Transferase</keyword>
<organism evidence="6 7">
    <name type="scientific">Corallincola spongiicola</name>
    <dbReference type="NCBI Taxonomy" id="2520508"/>
    <lineage>
        <taxon>Bacteria</taxon>
        <taxon>Pseudomonadati</taxon>
        <taxon>Pseudomonadota</taxon>
        <taxon>Gammaproteobacteria</taxon>
        <taxon>Alteromonadales</taxon>
        <taxon>Psychromonadaceae</taxon>
        <taxon>Corallincola</taxon>
    </lineage>
</organism>
<dbReference type="InterPro" id="IPR019614">
    <property type="entry name" value="SAM-dep_methyl-trfase"/>
</dbReference>
<comment type="caution">
    <text evidence="6">The sequence shown here is derived from an EMBL/GenBank/DDBJ whole genome shotgun (WGS) entry which is preliminary data.</text>
</comment>
<evidence type="ECO:0000259" key="5">
    <source>
        <dbReference type="Pfam" id="PF10672"/>
    </source>
</evidence>
<evidence type="ECO:0000256" key="4">
    <source>
        <dbReference type="ARBA" id="ARBA00022691"/>
    </source>
</evidence>
<gene>
    <name evidence="6" type="ORF">EXY25_01760</name>
</gene>
<dbReference type="Pfam" id="PF10672">
    <property type="entry name" value="Methyltrans_SAM"/>
    <property type="match status" value="1"/>
</dbReference>
<accession>A0ABY1WTF2</accession>
<keyword evidence="4" id="KW-0949">S-adenosyl-L-methionine</keyword>
<proteinExistence type="predicted"/>
<dbReference type="GO" id="GO:0008168">
    <property type="term" value="F:methyltransferase activity"/>
    <property type="evidence" value="ECO:0007669"/>
    <property type="project" value="UniProtKB-KW"/>
</dbReference>
<evidence type="ECO:0000256" key="3">
    <source>
        <dbReference type="ARBA" id="ARBA00022679"/>
    </source>
</evidence>
<keyword evidence="1" id="KW-0698">rRNA processing</keyword>
<evidence type="ECO:0000313" key="6">
    <source>
        <dbReference type="EMBL" id="TAA47997.1"/>
    </source>
</evidence>
<keyword evidence="2 6" id="KW-0489">Methyltransferase</keyword>
<keyword evidence="7" id="KW-1185">Reference proteome</keyword>
<dbReference type="Proteomes" id="UP000292544">
    <property type="component" value="Unassembled WGS sequence"/>
</dbReference>
<sequence>MDCTKNILYSLLKPKSVENAERLLHGRGQLTGGAESIAIDWYASHLLFTFYSEVSDDDVNTLVDAVADQFRQWQMPIQAVLCQRRYLKGAPVECLHGEVSQPLWVTEHDLQYKVNLLNHQNHGLFLDMAEGRKWVLEHAKARSVLNLFSYTCGFSVAALAGGADSVVNLDMSKGSLSVGKQNHVKNDLHGARFLGHDLFNSWGKLKRFGPYGLIIVDPPSFQGSSFTLDKHYPKVIRRLSSLAEEGADILLCLNAPEKDSEYLTAMVEKGAPDLSFVQRLPNPAAFADRFPEKALKVLHYRYGS</sequence>
<name>A0ABY1WTF2_9GAMM</name>
<feature type="domain" description="S-adenosylmethionine-dependent methyltransferase" evidence="5">
    <location>
        <begin position="22"/>
        <end position="301"/>
    </location>
</feature>
<dbReference type="InterPro" id="IPR029063">
    <property type="entry name" value="SAM-dependent_MTases_sf"/>
</dbReference>
<dbReference type="EMBL" id="SHLY01000001">
    <property type="protein sequence ID" value="TAA47997.1"/>
    <property type="molecule type" value="Genomic_DNA"/>
</dbReference>
<dbReference type="SUPFAM" id="SSF53335">
    <property type="entry name" value="S-adenosyl-L-methionine-dependent methyltransferases"/>
    <property type="match status" value="1"/>
</dbReference>
<dbReference type="PANTHER" id="PTHR43042">
    <property type="entry name" value="SAM-DEPENDENT METHYLTRANSFERASE"/>
    <property type="match status" value="1"/>
</dbReference>
<reference evidence="7" key="1">
    <citation type="submission" date="2019-02" db="EMBL/GenBank/DDBJ databases">
        <title>Draft genome sequence of Muricauda sp. 176CP4-71.</title>
        <authorList>
            <person name="Park J.-S."/>
        </authorList>
    </citation>
    <scope>NUCLEOTIDE SEQUENCE [LARGE SCALE GENOMIC DNA]</scope>
    <source>
        <strain evidence="7">176GS2-150</strain>
    </source>
</reference>
<dbReference type="PANTHER" id="PTHR43042:SF3">
    <property type="entry name" value="RIBOSOMAL RNA LARGE SUBUNIT METHYLTRANSFERASE YWBD-RELATED"/>
    <property type="match status" value="1"/>
</dbReference>
<evidence type="ECO:0000256" key="1">
    <source>
        <dbReference type="ARBA" id="ARBA00022552"/>
    </source>
</evidence>
<evidence type="ECO:0000313" key="7">
    <source>
        <dbReference type="Proteomes" id="UP000292544"/>
    </source>
</evidence>
<evidence type="ECO:0000256" key="2">
    <source>
        <dbReference type="ARBA" id="ARBA00022603"/>
    </source>
</evidence>
<dbReference type="Gene3D" id="3.40.50.150">
    <property type="entry name" value="Vaccinia Virus protein VP39"/>
    <property type="match status" value="1"/>
</dbReference>
<protein>
    <submittedName>
        <fullName evidence="6">SAM-dependent methyltransferase</fullName>
    </submittedName>
</protein>